<protein>
    <submittedName>
        <fullName evidence="4">Metallo-beta-lactamase family protein</fullName>
    </submittedName>
</protein>
<dbReference type="InterPro" id="IPR022712">
    <property type="entry name" value="Beta_Casp"/>
</dbReference>
<name>A0A1M4YYW9_9BACT</name>
<sequence>MNIKFHGAARTVTGSCHLLTLDNGLNVLLDCGMFQGMGVETDDLNEKFGFDPSSIDFLLLSHAHIDHTGLIPKLVKEGFKGKIVCTPATKDLTEILLYDSAEIQTYEIEYKNKKRSLRNLPPYEPLFTSEHVQLSLNLFETIDYDQLTELSEGLQLLFINTGHLIGSAGIYLKITEQGKENTLFYSGDIGRYRSVLLKPPAEFPQANHIIMESTYGDKHHDIKFNTIEKLHKWIKNICIENGGQLIIPAFSVGRTQEVLYALNQLSLEKRLPEIPYFVDSPLSSKATGVIKKYTDQFNDRLQQVLSIDDDPFDFPGLKYIDNVEDSKRLTESTLPCVIISASGTADAGRVRHHINSCISKENCGVLLVGYCSPNSLGGQLLIGTKEVEIFNDPCAVLCEVGQIKGMSAHADTDDLLKFISCQDPEQVKSIYLVHGEYSVQQAFAKRLQLKGYKNVEIPGQHQSYIIVSNLIAKRA</sequence>
<dbReference type="InterPro" id="IPR001279">
    <property type="entry name" value="Metallo-B-lactamas"/>
</dbReference>
<reference evidence="4 5" key="1">
    <citation type="submission" date="2016-11" db="EMBL/GenBank/DDBJ databases">
        <authorList>
            <person name="Jaros S."/>
            <person name="Januszkiewicz K."/>
            <person name="Wedrychowicz H."/>
        </authorList>
    </citation>
    <scope>NUCLEOTIDE SEQUENCE [LARGE SCALE GENOMIC DNA]</scope>
    <source>
        <strain evidence="4 5">DSM 18119</strain>
    </source>
</reference>
<dbReference type="Proteomes" id="UP000184048">
    <property type="component" value="Unassembled WGS sequence"/>
</dbReference>
<evidence type="ECO:0000259" key="2">
    <source>
        <dbReference type="SMART" id="SM00849"/>
    </source>
</evidence>
<dbReference type="PANTHER" id="PTHR11203">
    <property type="entry name" value="CLEAVAGE AND POLYADENYLATION SPECIFICITY FACTOR FAMILY MEMBER"/>
    <property type="match status" value="1"/>
</dbReference>
<dbReference type="AlphaFoldDB" id="A0A1M4YYW9"/>
<evidence type="ECO:0000313" key="4">
    <source>
        <dbReference type="EMBL" id="SHF11013.1"/>
    </source>
</evidence>
<dbReference type="InterPro" id="IPR011108">
    <property type="entry name" value="RMMBL"/>
</dbReference>
<dbReference type="SMART" id="SM01027">
    <property type="entry name" value="Beta-Casp"/>
    <property type="match status" value="1"/>
</dbReference>
<dbReference type="Pfam" id="PF07521">
    <property type="entry name" value="RMMBL"/>
    <property type="match status" value="1"/>
</dbReference>
<proteinExistence type="predicted"/>
<accession>A0A1M4YYW9</accession>
<feature type="domain" description="Beta-Casp" evidence="3">
    <location>
        <begin position="255"/>
        <end position="380"/>
    </location>
</feature>
<dbReference type="EMBL" id="FQUU01000006">
    <property type="protein sequence ID" value="SHF11013.1"/>
    <property type="molecule type" value="Genomic_DNA"/>
</dbReference>
<dbReference type="GO" id="GO:0016787">
    <property type="term" value="F:hydrolase activity"/>
    <property type="evidence" value="ECO:0007669"/>
    <property type="project" value="UniProtKB-KW"/>
</dbReference>
<dbReference type="RefSeq" id="WP_072835022.1">
    <property type="nucleotide sequence ID" value="NZ_FQUU01000006.1"/>
</dbReference>
<dbReference type="OrthoDB" id="9803916at2"/>
<dbReference type="SMART" id="SM00849">
    <property type="entry name" value="Lactamase_B"/>
    <property type="match status" value="1"/>
</dbReference>
<feature type="domain" description="Metallo-beta-lactamase" evidence="2">
    <location>
        <begin position="13"/>
        <end position="231"/>
    </location>
</feature>
<keyword evidence="5" id="KW-1185">Reference proteome</keyword>
<dbReference type="InterPro" id="IPR036866">
    <property type="entry name" value="RibonucZ/Hydroxyglut_hydro"/>
</dbReference>
<dbReference type="SUPFAM" id="SSF56281">
    <property type="entry name" value="Metallo-hydrolase/oxidoreductase"/>
    <property type="match status" value="1"/>
</dbReference>
<dbReference type="InterPro" id="IPR050698">
    <property type="entry name" value="MBL"/>
</dbReference>
<keyword evidence="1" id="KW-0378">Hydrolase</keyword>
<dbReference type="Gene3D" id="3.60.15.10">
    <property type="entry name" value="Ribonuclease Z/Hydroxyacylglutathione hydrolase-like"/>
    <property type="match status" value="1"/>
</dbReference>
<dbReference type="Pfam" id="PF10996">
    <property type="entry name" value="Beta-Casp"/>
    <property type="match status" value="1"/>
</dbReference>
<evidence type="ECO:0000259" key="3">
    <source>
        <dbReference type="SMART" id="SM01027"/>
    </source>
</evidence>
<dbReference type="GO" id="GO:0004521">
    <property type="term" value="F:RNA endonuclease activity"/>
    <property type="evidence" value="ECO:0007669"/>
    <property type="project" value="TreeGrafter"/>
</dbReference>
<dbReference type="Pfam" id="PF00753">
    <property type="entry name" value="Lactamase_B"/>
    <property type="match status" value="1"/>
</dbReference>
<gene>
    <name evidence="4" type="ORF">SAMN02745131_01818</name>
</gene>
<dbReference type="Gene3D" id="3.40.50.10890">
    <property type="match status" value="1"/>
</dbReference>
<dbReference type="PANTHER" id="PTHR11203:SF37">
    <property type="entry name" value="INTEGRATOR COMPLEX SUBUNIT 11"/>
    <property type="match status" value="1"/>
</dbReference>
<organism evidence="4 5">
    <name type="scientific">Flavisolibacter ginsengisoli DSM 18119</name>
    <dbReference type="NCBI Taxonomy" id="1121884"/>
    <lineage>
        <taxon>Bacteria</taxon>
        <taxon>Pseudomonadati</taxon>
        <taxon>Bacteroidota</taxon>
        <taxon>Chitinophagia</taxon>
        <taxon>Chitinophagales</taxon>
        <taxon>Chitinophagaceae</taxon>
        <taxon>Flavisolibacter</taxon>
    </lineage>
</organism>
<evidence type="ECO:0000313" key="5">
    <source>
        <dbReference type="Proteomes" id="UP000184048"/>
    </source>
</evidence>
<dbReference type="CDD" id="cd16295">
    <property type="entry name" value="TTHA0252-CPSF-like_MBL-fold"/>
    <property type="match status" value="1"/>
</dbReference>
<evidence type="ECO:0000256" key="1">
    <source>
        <dbReference type="ARBA" id="ARBA00022801"/>
    </source>
</evidence>